<dbReference type="GO" id="GO:0006508">
    <property type="term" value="P:proteolysis"/>
    <property type="evidence" value="ECO:0007669"/>
    <property type="project" value="InterPro"/>
</dbReference>
<feature type="signal peptide" evidence="3">
    <location>
        <begin position="1"/>
        <end position="18"/>
    </location>
</feature>
<feature type="transmembrane region" description="Helical" evidence="2">
    <location>
        <begin position="78"/>
        <end position="97"/>
    </location>
</feature>
<evidence type="ECO:0000256" key="2">
    <source>
        <dbReference type="SAM" id="Phobius"/>
    </source>
</evidence>
<proteinExistence type="predicted"/>
<gene>
    <name evidence="5" type="ORF">CTAYLR_006344</name>
</gene>
<dbReference type="InterPro" id="IPR001375">
    <property type="entry name" value="Peptidase_S9_cat"/>
</dbReference>
<feature type="domain" description="Peptidase S9 prolyl oligopeptidase catalytic" evidence="4">
    <location>
        <begin position="191"/>
        <end position="337"/>
    </location>
</feature>
<keyword evidence="6" id="KW-1185">Reference proteome</keyword>
<protein>
    <recommendedName>
        <fullName evidence="4">Peptidase S9 prolyl oligopeptidase catalytic domain-containing protein</fullName>
    </recommendedName>
</protein>
<keyword evidence="1" id="KW-0378">Hydrolase</keyword>
<accession>A0AAD7U879</accession>
<feature type="chain" id="PRO_5042185958" description="Peptidase S9 prolyl oligopeptidase catalytic domain-containing protein" evidence="3">
    <location>
        <begin position="19"/>
        <end position="386"/>
    </location>
</feature>
<reference evidence="5" key="1">
    <citation type="submission" date="2023-01" db="EMBL/GenBank/DDBJ databases">
        <title>Metagenome sequencing of chrysophaentin producing Chrysophaeum taylorii.</title>
        <authorList>
            <person name="Davison J."/>
            <person name="Bewley C."/>
        </authorList>
    </citation>
    <scope>NUCLEOTIDE SEQUENCE</scope>
    <source>
        <strain evidence="5">NIES-1699</strain>
    </source>
</reference>
<dbReference type="GO" id="GO:0008236">
    <property type="term" value="F:serine-type peptidase activity"/>
    <property type="evidence" value="ECO:0007669"/>
    <property type="project" value="InterPro"/>
</dbReference>
<keyword evidence="2" id="KW-0472">Membrane</keyword>
<organism evidence="5 6">
    <name type="scientific">Chrysophaeum taylorii</name>
    <dbReference type="NCBI Taxonomy" id="2483200"/>
    <lineage>
        <taxon>Eukaryota</taxon>
        <taxon>Sar</taxon>
        <taxon>Stramenopiles</taxon>
        <taxon>Ochrophyta</taxon>
        <taxon>Pelagophyceae</taxon>
        <taxon>Pelagomonadales</taxon>
        <taxon>Pelagomonadaceae</taxon>
        <taxon>Chrysophaeum</taxon>
    </lineage>
</organism>
<evidence type="ECO:0000313" key="6">
    <source>
        <dbReference type="Proteomes" id="UP001230188"/>
    </source>
</evidence>
<dbReference type="SUPFAM" id="SSF53474">
    <property type="entry name" value="alpha/beta-Hydrolases"/>
    <property type="match status" value="1"/>
</dbReference>
<keyword evidence="2" id="KW-1133">Transmembrane helix</keyword>
<dbReference type="Proteomes" id="UP001230188">
    <property type="component" value="Unassembled WGS sequence"/>
</dbReference>
<dbReference type="InterPro" id="IPR029058">
    <property type="entry name" value="AB_hydrolase_fold"/>
</dbReference>
<dbReference type="Pfam" id="PF00326">
    <property type="entry name" value="Peptidase_S9"/>
    <property type="match status" value="1"/>
</dbReference>
<comment type="caution">
    <text evidence="5">The sequence shown here is derived from an EMBL/GenBank/DDBJ whole genome shotgun (WGS) entry which is preliminary data.</text>
</comment>
<evidence type="ECO:0000313" key="5">
    <source>
        <dbReference type="EMBL" id="KAJ8599122.1"/>
    </source>
</evidence>
<name>A0AAD7U879_9STRA</name>
<keyword evidence="2" id="KW-0812">Transmembrane</keyword>
<dbReference type="PANTHER" id="PTHR48081:SF33">
    <property type="entry name" value="KYNURENINE FORMAMIDASE"/>
    <property type="match status" value="1"/>
</dbReference>
<evidence type="ECO:0000256" key="1">
    <source>
        <dbReference type="ARBA" id="ARBA00022801"/>
    </source>
</evidence>
<keyword evidence="3" id="KW-0732">Signal</keyword>
<evidence type="ECO:0000259" key="4">
    <source>
        <dbReference type="Pfam" id="PF00326"/>
    </source>
</evidence>
<dbReference type="PANTHER" id="PTHR48081">
    <property type="entry name" value="AB HYDROLASE SUPERFAMILY PROTEIN C4A8.06C"/>
    <property type="match status" value="1"/>
</dbReference>
<sequence>MVFKEALLMLGGFLSVAALKPARVLAREVVGGGIAMPILLGAVVVLGMVAPVTEDVVGRVAYCVPPVIAKGLVRDSRLAWRVFTLFEILGAFALLVATEAKRRRVDVVAAATGLARTYSETEPLRVELSKTCAVEVHRKKRGPLVLFVPGGAWCHSDDARMYRLLASRCPFDLAVVEHVPYPLTTGAHMVQDVGLAVDWALNTSPRVICLAHSAGAQLLAAALLDGDRTRVPTATVLCAGPFDLNKHLEYEMARGVADVSALAAAFPTQDTRTRLSPANRAASDGRLATNTVVLVHGAKDDIVPVVSTHDFAKRLLLGASTPVVETHILPEADHISYILDASLSPHATLFQIIRDLARAIDHRTLPPPQARLPHRSCFPGLFRKCS</sequence>
<evidence type="ECO:0000256" key="3">
    <source>
        <dbReference type="SAM" id="SignalP"/>
    </source>
</evidence>
<dbReference type="InterPro" id="IPR050300">
    <property type="entry name" value="GDXG_lipolytic_enzyme"/>
</dbReference>
<dbReference type="EMBL" id="JAQMWT010000587">
    <property type="protein sequence ID" value="KAJ8599122.1"/>
    <property type="molecule type" value="Genomic_DNA"/>
</dbReference>
<dbReference type="Gene3D" id="3.40.50.1820">
    <property type="entry name" value="alpha/beta hydrolase"/>
    <property type="match status" value="1"/>
</dbReference>
<feature type="transmembrane region" description="Helical" evidence="2">
    <location>
        <begin position="36"/>
        <end position="57"/>
    </location>
</feature>
<dbReference type="AlphaFoldDB" id="A0AAD7U879"/>